<dbReference type="InterPro" id="IPR003599">
    <property type="entry name" value="Ig_sub"/>
</dbReference>
<proteinExistence type="predicted"/>
<dbReference type="InterPro" id="IPR013783">
    <property type="entry name" value="Ig-like_fold"/>
</dbReference>
<keyword evidence="1" id="KW-0812">Transmembrane</keyword>
<evidence type="ECO:0000259" key="3">
    <source>
        <dbReference type="SMART" id="SM00409"/>
    </source>
</evidence>
<dbReference type="SUPFAM" id="SSF48726">
    <property type="entry name" value="Immunoglobulin"/>
    <property type="match status" value="1"/>
</dbReference>
<accession>A0A3B3DFP8</accession>
<sequence>MLILFHLLLVFGEKCCANNLFYVTKAVKVGDHVKLDCSRGSAGELVWMRIVFDHPPENLEKTENKTPHVKVKLEPGTLELKIVEAKQSDTGLYICMRNKSGNLLSFNVTYLRVEEPAVTEAPPPTPSLPVCPGNSMTLQCSILHDSLNNSCLSNESVLCFNTESNNFYPNNTKDNRVNKEEKNSEGTSVNKCFPSIFKNLPSSDGWTYYCAAPKCEEKTPEERTQTNICTWTSKDETVKNCLIAALVISQIFIVLLLYLVKKLKTESRDSSHGRLLNKLMSLCLQN</sequence>
<evidence type="ECO:0000313" key="5">
    <source>
        <dbReference type="Proteomes" id="UP000261560"/>
    </source>
</evidence>
<evidence type="ECO:0000313" key="4">
    <source>
        <dbReference type="Ensembl" id="ENSOMEP00000028948.1"/>
    </source>
</evidence>
<keyword evidence="1" id="KW-1133">Transmembrane helix</keyword>
<evidence type="ECO:0000256" key="2">
    <source>
        <dbReference type="SAM" id="SignalP"/>
    </source>
</evidence>
<dbReference type="OMA" id="NYYTVAC"/>
<dbReference type="SMART" id="SM00409">
    <property type="entry name" value="IG"/>
    <property type="match status" value="1"/>
</dbReference>
<dbReference type="Gene3D" id="2.60.40.10">
    <property type="entry name" value="Immunoglobulins"/>
    <property type="match status" value="1"/>
</dbReference>
<dbReference type="Proteomes" id="UP000261560">
    <property type="component" value="Unplaced"/>
</dbReference>
<dbReference type="AlphaFoldDB" id="A0A3B3DFP8"/>
<keyword evidence="1" id="KW-0472">Membrane</keyword>
<dbReference type="Ensembl" id="ENSOMET00000032139.1">
    <property type="protein sequence ID" value="ENSOMEP00000028948.1"/>
    <property type="gene ID" value="ENSOMEG00000012272.1"/>
</dbReference>
<reference evidence="4" key="2">
    <citation type="submission" date="2025-09" db="UniProtKB">
        <authorList>
            <consortium name="Ensembl"/>
        </authorList>
    </citation>
    <scope>IDENTIFICATION</scope>
</reference>
<protein>
    <recommendedName>
        <fullName evidence="3">Immunoglobulin domain-containing protein</fullName>
    </recommendedName>
</protein>
<dbReference type="STRING" id="30732.ENSOMEP00000028948"/>
<keyword evidence="5" id="KW-1185">Reference proteome</keyword>
<dbReference type="GeneTree" id="ENSGT00940000173984"/>
<feature type="signal peptide" evidence="2">
    <location>
        <begin position="1"/>
        <end position="17"/>
    </location>
</feature>
<reference evidence="4" key="1">
    <citation type="submission" date="2025-08" db="UniProtKB">
        <authorList>
            <consortium name="Ensembl"/>
        </authorList>
    </citation>
    <scope>IDENTIFICATION</scope>
</reference>
<feature type="domain" description="Immunoglobulin" evidence="3">
    <location>
        <begin position="22"/>
        <end position="114"/>
    </location>
</feature>
<feature type="chain" id="PRO_5017266455" description="Immunoglobulin domain-containing protein" evidence="2">
    <location>
        <begin position="18"/>
        <end position="286"/>
    </location>
</feature>
<dbReference type="InterPro" id="IPR036179">
    <property type="entry name" value="Ig-like_dom_sf"/>
</dbReference>
<feature type="transmembrane region" description="Helical" evidence="1">
    <location>
        <begin position="242"/>
        <end position="260"/>
    </location>
</feature>
<organism evidence="4 5">
    <name type="scientific">Oryzias melastigma</name>
    <name type="common">Marine medaka</name>
    <dbReference type="NCBI Taxonomy" id="30732"/>
    <lineage>
        <taxon>Eukaryota</taxon>
        <taxon>Metazoa</taxon>
        <taxon>Chordata</taxon>
        <taxon>Craniata</taxon>
        <taxon>Vertebrata</taxon>
        <taxon>Euteleostomi</taxon>
        <taxon>Actinopterygii</taxon>
        <taxon>Neopterygii</taxon>
        <taxon>Teleostei</taxon>
        <taxon>Neoteleostei</taxon>
        <taxon>Acanthomorphata</taxon>
        <taxon>Ovalentaria</taxon>
        <taxon>Atherinomorphae</taxon>
        <taxon>Beloniformes</taxon>
        <taxon>Adrianichthyidae</taxon>
        <taxon>Oryziinae</taxon>
        <taxon>Oryzias</taxon>
    </lineage>
</organism>
<dbReference type="PaxDb" id="30732-ENSOMEP00000028948"/>
<name>A0A3B3DFP8_ORYME</name>
<evidence type="ECO:0000256" key="1">
    <source>
        <dbReference type="SAM" id="Phobius"/>
    </source>
</evidence>
<keyword evidence="2" id="KW-0732">Signal</keyword>